<keyword evidence="4 7" id="KW-0833">Ubl conjugation pathway</keyword>
<evidence type="ECO:0000256" key="2">
    <source>
        <dbReference type="ARBA" id="ARBA00022679"/>
    </source>
</evidence>
<keyword evidence="11" id="KW-1185">Reference proteome</keyword>
<evidence type="ECO:0000259" key="9">
    <source>
        <dbReference type="PROSITE" id="PS50127"/>
    </source>
</evidence>
<evidence type="ECO:0000256" key="6">
    <source>
        <dbReference type="PROSITE-ProRule" id="PRU10133"/>
    </source>
</evidence>
<evidence type="ECO:0000256" key="8">
    <source>
        <dbReference type="SAM" id="MobiDB-lite"/>
    </source>
</evidence>
<evidence type="ECO:0000256" key="5">
    <source>
        <dbReference type="ARBA" id="ARBA00022840"/>
    </source>
</evidence>
<name>A0A8T2Q7X7_CERRI</name>
<comment type="caution">
    <text evidence="10">The sequence shown here is derived from an EMBL/GenBank/DDBJ whole genome shotgun (WGS) entry which is preliminary data.</text>
</comment>
<feature type="compositionally biased region" description="Basic residues" evidence="8">
    <location>
        <begin position="237"/>
        <end position="247"/>
    </location>
</feature>
<sequence length="247" mass="27404">MATNENLPPKVIKELARELKSLDDSPPEDIKVFVTEDNFSTIFADINGPPGTPYEGGVFRMKLILGQDFPQMPPKGYFMTRIFHPNIAKNGEICVNTLKKDWKPTLGLRHVLLVVRCLLIEPFPESALNEDAGKMLMEDYEGYAKHARLMTNIHAIKPKAKSKVAIGESTAINAGTGDSVTSQMVPLACNVQLRDNNIENGTPAVDVHVLCSSTTSHKRLENEVNSSEKVPVDRKKLEARKKGLKRL</sequence>
<dbReference type="FunFam" id="3.10.110.10:FF:000031">
    <property type="entry name" value="Ubiquitin-conjugating enzyme E2 22"/>
    <property type="match status" value="1"/>
</dbReference>
<dbReference type="InterPro" id="IPR050113">
    <property type="entry name" value="Ub_conjugating_enzyme"/>
</dbReference>
<dbReference type="GO" id="GO:0005524">
    <property type="term" value="F:ATP binding"/>
    <property type="evidence" value="ECO:0007669"/>
    <property type="project" value="UniProtKB-UniRule"/>
</dbReference>
<proteinExistence type="inferred from homology"/>
<dbReference type="Pfam" id="PF00179">
    <property type="entry name" value="UQ_con"/>
    <property type="match status" value="1"/>
</dbReference>
<dbReference type="OrthoDB" id="10069349at2759"/>
<dbReference type="Gene3D" id="3.10.110.10">
    <property type="entry name" value="Ubiquitin Conjugating Enzyme"/>
    <property type="match status" value="1"/>
</dbReference>
<reference evidence="10" key="1">
    <citation type="submission" date="2021-08" db="EMBL/GenBank/DDBJ databases">
        <title>WGS assembly of Ceratopteris richardii.</title>
        <authorList>
            <person name="Marchant D.B."/>
            <person name="Chen G."/>
            <person name="Jenkins J."/>
            <person name="Shu S."/>
            <person name="Leebens-Mack J."/>
            <person name="Grimwood J."/>
            <person name="Schmutz J."/>
            <person name="Soltis P."/>
            <person name="Soltis D."/>
            <person name="Chen Z.-H."/>
        </authorList>
    </citation>
    <scope>NUCLEOTIDE SEQUENCE</scope>
    <source>
        <strain evidence="10">Whitten #5841</strain>
        <tissue evidence="10">Leaf</tissue>
    </source>
</reference>
<accession>A0A8T2Q7X7</accession>
<dbReference type="PROSITE" id="PS50127">
    <property type="entry name" value="UBC_2"/>
    <property type="match status" value="1"/>
</dbReference>
<feature type="region of interest" description="Disordered" evidence="8">
    <location>
        <begin position="222"/>
        <end position="247"/>
    </location>
</feature>
<keyword evidence="5 7" id="KW-0067">ATP-binding</keyword>
<dbReference type="PROSITE" id="PS00183">
    <property type="entry name" value="UBC_1"/>
    <property type="match status" value="1"/>
</dbReference>
<dbReference type="SMART" id="SM00212">
    <property type="entry name" value="UBCc"/>
    <property type="match status" value="1"/>
</dbReference>
<protein>
    <recommendedName>
        <fullName evidence="1">E2 ubiquitin-conjugating enzyme</fullName>
        <ecNumber evidence="1">2.3.2.23</ecNumber>
    </recommendedName>
</protein>
<evidence type="ECO:0000313" key="11">
    <source>
        <dbReference type="Proteomes" id="UP000825935"/>
    </source>
</evidence>
<evidence type="ECO:0000256" key="7">
    <source>
        <dbReference type="RuleBase" id="RU362109"/>
    </source>
</evidence>
<evidence type="ECO:0000256" key="1">
    <source>
        <dbReference type="ARBA" id="ARBA00012486"/>
    </source>
</evidence>
<dbReference type="EMBL" id="CM035442">
    <property type="protein sequence ID" value="KAH7279735.1"/>
    <property type="molecule type" value="Genomic_DNA"/>
</dbReference>
<dbReference type="PANTHER" id="PTHR24067">
    <property type="entry name" value="UBIQUITIN-CONJUGATING ENZYME E2"/>
    <property type="match status" value="1"/>
</dbReference>
<keyword evidence="3 7" id="KW-0547">Nucleotide-binding</keyword>
<dbReference type="CDD" id="cd23804">
    <property type="entry name" value="UBCc_UBE2S"/>
    <property type="match status" value="1"/>
</dbReference>
<feature type="domain" description="UBC core" evidence="9">
    <location>
        <begin position="10"/>
        <end position="156"/>
    </location>
</feature>
<evidence type="ECO:0000313" key="10">
    <source>
        <dbReference type="EMBL" id="KAH7279735.1"/>
    </source>
</evidence>
<feature type="active site" description="Glycyl thioester intermediate" evidence="6">
    <location>
        <position position="94"/>
    </location>
</feature>
<comment type="similarity">
    <text evidence="7">Belongs to the ubiquitin-conjugating enzyme family.</text>
</comment>
<dbReference type="InterPro" id="IPR000608">
    <property type="entry name" value="UBC"/>
</dbReference>
<dbReference type="GO" id="GO:0061631">
    <property type="term" value="F:ubiquitin conjugating enzyme activity"/>
    <property type="evidence" value="ECO:0007669"/>
    <property type="project" value="UniProtKB-EC"/>
</dbReference>
<dbReference type="OMA" id="LASASSX"/>
<gene>
    <name evidence="10" type="ORF">KP509_37G033800</name>
</gene>
<keyword evidence="2" id="KW-0808">Transferase</keyword>
<dbReference type="InterPro" id="IPR016135">
    <property type="entry name" value="UBQ-conjugating_enzyme/RWD"/>
</dbReference>
<organism evidence="10 11">
    <name type="scientific">Ceratopteris richardii</name>
    <name type="common">Triangle waterfern</name>
    <dbReference type="NCBI Taxonomy" id="49495"/>
    <lineage>
        <taxon>Eukaryota</taxon>
        <taxon>Viridiplantae</taxon>
        <taxon>Streptophyta</taxon>
        <taxon>Embryophyta</taxon>
        <taxon>Tracheophyta</taxon>
        <taxon>Polypodiopsida</taxon>
        <taxon>Polypodiidae</taxon>
        <taxon>Polypodiales</taxon>
        <taxon>Pteridineae</taxon>
        <taxon>Pteridaceae</taxon>
        <taxon>Parkerioideae</taxon>
        <taxon>Ceratopteris</taxon>
    </lineage>
</organism>
<dbReference type="Proteomes" id="UP000825935">
    <property type="component" value="Chromosome 37"/>
</dbReference>
<dbReference type="InterPro" id="IPR023313">
    <property type="entry name" value="UBQ-conjugating_AS"/>
</dbReference>
<evidence type="ECO:0000256" key="3">
    <source>
        <dbReference type="ARBA" id="ARBA00022741"/>
    </source>
</evidence>
<dbReference type="AlphaFoldDB" id="A0A8T2Q7X7"/>
<evidence type="ECO:0000256" key="4">
    <source>
        <dbReference type="ARBA" id="ARBA00022786"/>
    </source>
</evidence>
<dbReference type="SUPFAM" id="SSF54495">
    <property type="entry name" value="UBC-like"/>
    <property type="match status" value="1"/>
</dbReference>
<dbReference type="EC" id="2.3.2.23" evidence="1"/>